<dbReference type="Pfam" id="PF13561">
    <property type="entry name" value="adh_short_C2"/>
    <property type="match status" value="1"/>
</dbReference>
<dbReference type="PANTHER" id="PTHR24321">
    <property type="entry name" value="DEHYDROGENASES, SHORT CHAIN"/>
    <property type="match status" value="1"/>
</dbReference>
<dbReference type="EMBL" id="CP020715">
    <property type="protein sequence ID" value="ARJ04119.1"/>
    <property type="molecule type" value="Genomic_DNA"/>
</dbReference>
<dbReference type="PRINTS" id="PR00081">
    <property type="entry name" value="GDHRDH"/>
</dbReference>
<dbReference type="InterPro" id="IPR002347">
    <property type="entry name" value="SDR_fam"/>
</dbReference>
<dbReference type="Proteomes" id="UP000192775">
    <property type="component" value="Chromosome"/>
</dbReference>
<evidence type="ECO:0000313" key="4">
    <source>
        <dbReference type="Proteomes" id="UP000192775"/>
    </source>
</evidence>
<gene>
    <name evidence="3" type="ORF">B5808_01940</name>
</gene>
<proteinExistence type="inferred from homology"/>
<keyword evidence="2" id="KW-0560">Oxidoreductase</keyword>
<dbReference type="KEGG" id="cphy:B5808_01940"/>
<evidence type="ECO:0000256" key="2">
    <source>
        <dbReference type="ARBA" id="ARBA00023002"/>
    </source>
</evidence>
<organism evidence="3 4">
    <name type="scientific">Cnuibacter physcomitrellae</name>
    <dbReference type="NCBI Taxonomy" id="1619308"/>
    <lineage>
        <taxon>Bacteria</taxon>
        <taxon>Bacillati</taxon>
        <taxon>Actinomycetota</taxon>
        <taxon>Actinomycetes</taxon>
        <taxon>Micrococcales</taxon>
        <taxon>Microbacteriaceae</taxon>
        <taxon>Cnuibacter</taxon>
    </lineage>
</organism>
<dbReference type="STRING" id="1619308.B5808_01940"/>
<dbReference type="FunFam" id="3.40.50.720:FF:000084">
    <property type="entry name" value="Short-chain dehydrogenase reductase"/>
    <property type="match status" value="1"/>
</dbReference>
<reference evidence="3 4" key="1">
    <citation type="submission" date="2017-04" db="EMBL/GenBank/DDBJ databases">
        <authorList>
            <person name="Afonso C.L."/>
            <person name="Miller P.J."/>
            <person name="Scott M.A."/>
            <person name="Spackman E."/>
            <person name="Goraichik I."/>
            <person name="Dimitrov K.M."/>
            <person name="Suarez D.L."/>
            <person name="Swayne D.E."/>
        </authorList>
    </citation>
    <scope>NUCLEOTIDE SEQUENCE [LARGE SCALE GENOMIC DNA]</scope>
    <source>
        <strain evidence="4">XA(T)</strain>
    </source>
</reference>
<dbReference type="CDD" id="cd05233">
    <property type="entry name" value="SDR_c"/>
    <property type="match status" value="1"/>
</dbReference>
<protein>
    <submittedName>
        <fullName evidence="3">Dehydrogenase</fullName>
    </submittedName>
</protein>
<accession>A0A1X9LLZ0</accession>
<dbReference type="AlphaFoldDB" id="A0A1X9LLZ0"/>
<dbReference type="PANTHER" id="PTHR24321:SF8">
    <property type="entry name" value="ESTRADIOL 17-BETA-DEHYDROGENASE 8-RELATED"/>
    <property type="match status" value="1"/>
</dbReference>
<dbReference type="PROSITE" id="PS00061">
    <property type="entry name" value="ADH_SHORT"/>
    <property type="match status" value="1"/>
</dbReference>
<dbReference type="InterPro" id="IPR036291">
    <property type="entry name" value="NAD(P)-bd_dom_sf"/>
</dbReference>
<name>A0A1X9LLZ0_9MICO</name>
<dbReference type="RefSeq" id="WP_085017950.1">
    <property type="nucleotide sequence ID" value="NZ_BMHD01000001.1"/>
</dbReference>
<keyword evidence="4" id="KW-1185">Reference proteome</keyword>
<evidence type="ECO:0000313" key="3">
    <source>
        <dbReference type="EMBL" id="ARJ04119.1"/>
    </source>
</evidence>
<dbReference type="GO" id="GO:0016491">
    <property type="term" value="F:oxidoreductase activity"/>
    <property type="evidence" value="ECO:0007669"/>
    <property type="project" value="UniProtKB-KW"/>
</dbReference>
<sequence>MSGRLDGKVALVTGAASGIGLATALRFAREGATVFGLDRDGDRLREALGSDARAVIADITDEGSVAAAYSSLLEQTGRLDVVVANAGVQLFGQDSPIDSLDLAVWQRTVDINLTGTFLTVKHAVRSMLTTGGAILITGSPTGLTGEGAGYTAYSTTKAGGFGLMRTVAADYASAGIRVNSVVPGFTSTPLVSTLADDAESRAQIVSRVPLGRAGTPDDVASMMVYLASDEAAFTTGSTYFIDGGMTAL</sequence>
<dbReference type="InterPro" id="IPR020904">
    <property type="entry name" value="Sc_DH/Rdtase_CS"/>
</dbReference>
<evidence type="ECO:0000256" key="1">
    <source>
        <dbReference type="ARBA" id="ARBA00006484"/>
    </source>
</evidence>
<comment type="similarity">
    <text evidence="1">Belongs to the short-chain dehydrogenases/reductases (SDR) family.</text>
</comment>
<dbReference type="SUPFAM" id="SSF51735">
    <property type="entry name" value="NAD(P)-binding Rossmann-fold domains"/>
    <property type="match status" value="1"/>
</dbReference>
<dbReference type="Gene3D" id="3.40.50.720">
    <property type="entry name" value="NAD(P)-binding Rossmann-like Domain"/>
    <property type="match status" value="1"/>
</dbReference>